<evidence type="ECO:0000256" key="1">
    <source>
        <dbReference type="SAM" id="MobiDB-lite"/>
    </source>
</evidence>
<proteinExistence type="predicted"/>
<dbReference type="EMBL" id="KB908537">
    <property type="protein sequence ID" value="EOA88447.1"/>
    <property type="molecule type" value="Genomic_DNA"/>
</dbReference>
<sequence>MTPDISSHPSNIPGSDSFQNLNEPDKALTHPQEYKGDGVDTQEPQEHWRSLVDFDASDSTQLDTLYKTYLSHYGPQSTATNATRMQYGKAIAFASLKRYYPASQGYKIEPASLGPVAKSGVNFILAAEDQSDVWKDLPVTNPKAEAKRKKKRRPSKYELRKAAMIAQANQYNHGMAWTMRLRWDRIEPHDIAAFVVERKREVTHETTGVANYEWVPYTYLGIIIENYDQLPQFSSENVVHRSDILVHALCQAGNVQEGYGILLYGPRLEFYSFRAGQEWAEDSDSEDEERDSEEFEPKMQALVCGGRELAMDLRDGDLRTVDEAFNEIAGVKVVYRSETKVEENKTAGGE</sequence>
<dbReference type="AlphaFoldDB" id="R0KKD3"/>
<keyword evidence="3" id="KW-1185">Reference proteome</keyword>
<protein>
    <submittedName>
        <fullName evidence="2">Uncharacterized protein</fullName>
    </submittedName>
</protein>
<organism evidence="2 3">
    <name type="scientific">Exserohilum turcicum (strain 28A)</name>
    <name type="common">Northern leaf blight fungus</name>
    <name type="synonym">Setosphaeria turcica</name>
    <dbReference type="NCBI Taxonomy" id="671987"/>
    <lineage>
        <taxon>Eukaryota</taxon>
        <taxon>Fungi</taxon>
        <taxon>Dikarya</taxon>
        <taxon>Ascomycota</taxon>
        <taxon>Pezizomycotina</taxon>
        <taxon>Dothideomycetes</taxon>
        <taxon>Pleosporomycetidae</taxon>
        <taxon>Pleosporales</taxon>
        <taxon>Pleosporineae</taxon>
        <taxon>Pleosporaceae</taxon>
        <taxon>Exserohilum</taxon>
    </lineage>
</organism>
<evidence type="ECO:0000313" key="3">
    <source>
        <dbReference type="Proteomes" id="UP000016935"/>
    </source>
</evidence>
<dbReference type="GeneID" id="19395213"/>
<accession>R0KKD3</accession>
<dbReference type="OrthoDB" id="3797007at2759"/>
<evidence type="ECO:0000313" key="2">
    <source>
        <dbReference type="EMBL" id="EOA88447.1"/>
    </source>
</evidence>
<feature type="compositionally biased region" description="Polar residues" evidence="1">
    <location>
        <begin position="1"/>
        <end position="22"/>
    </location>
</feature>
<dbReference type="eggNOG" id="ENOG502T6WJ">
    <property type="taxonomic scope" value="Eukaryota"/>
</dbReference>
<feature type="compositionally biased region" description="Basic and acidic residues" evidence="1">
    <location>
        <begin position="23"/>
        <end position="44"/>
    </location>
</feature>
<dbReference type="Proteomes" id="UP000016935">
    <property type="component" value="Unassembled WGS sequence"/>
</dbReference>
<dbReference type="RefSeq" id="XP_008023864.1">
    <property type="nucleotide sequence ID" value="XM_008025673.1"/>
</dbReference>
<name>R0KKD3_EXST2</name>
<feature type="region of interest" description="Disordered" evidence="1">
    <location>
        <begin position="1"/>
        <end position="44"/>
    </location>
</feature>
<reference evidence="2 3" key="1">
    <citation type="journal article" date="2012" name="PLoS Pathog.">
        <title>Diverse lifestyles and strategies of plant pathogenesis encoded in the genomes of eighteen Dothideomycetes fungi.</title>
        <authorList>
            <person name="Ohm R.A."/>
            <person name="Feau N."/>
            <person name="Henrissat B."/>
            <person name="Schoch C.L."/>
            <person name="Horwitz B.A."/>
            <person name="Barry K.W."/>
            <person name="Condon B.J."/>
            <person name="Copeland A.C."/>
            <person name="Dhillon B."/>
            <person name="Glaser F."/>
            <person name="Hesse C.N."/>
            <person name="Kosti I."/>
            <person name="LaButti K."/>
            <person name="Lindquist E.A."/>
            <person name="Lucas S."/>
            <person name="Salamov A.A."/>
            <person name="Bradshaw R.E."/>
            <person name="Ciuffetti L."/>
            <person name="Hamelin R.C."/>
            <person name="Kema G.H.J."/>
            <person name="Lawrence C."/>
            <person name="Scott J.A."/>
            <person name="Spatafora J.W."/>
            <person name="Turgeon B.G."/>
            <person name="de Wit P.J.G.M."/>
            <person name="Zhong S."/>
            <person name="Goodwin S.B."/>
            <person name="Grigoriev I.V."/>
        </authorList>
    </citation>
    <scope>NUCLEOTIDE SEQUENCE [LARGE SCALE GENOMIC DNA]</scope>
    <source>
        <strain evidence="3">28A</strain>
    </source>
</reference>
<gene>
    <name evidence="2" type="ORF">SETTUDRAFT_107132</name>
</gene>
<dbReference type="HOGENOM" id="CLU_792649_0_0_1"/>
<reference evidence="2 3" key="2">
    <citation type="journal article" date="2013" name="PLoS Genet.">
        <title>Comparative genome structure, secondary metabolite, and effector coding capacity across Cochliobolus pathogens.</title>
        <authorList>
            <person name="Condon B.J."/>
            <person name="Leng Y."/>
            <person name="Wu D."/>
            <person name="Bushley K.E."/>
            <person name="Ohm R.A."/>
            <person name="Otillar R."/>
            <person name="Martin J."/>
            <person name="Schackwitz W."/>
            <person name="Grimwood J."/>
            <person name="MohdZainudin N."/>
            <person name="Xue C."/>
            <person name="Wang R."/>
            <person name="Manning V.A."/>
            <person name="Dhillon B."/>
            <person name="Tu Z.J."/>
            <person name="Steffenson B.J."/>
            <person name="Salamov A."/>
            <person name="Sun H."/>
            <person name="Lowry S."/>
            <person name="LaButti K."/>
            <person name="Han J."/>
            <person name="Copeland A."/>
            <person name="Lindquist E."/>
            <person name="Barry K."/>
            <person name="Schmutz J."/>
            <person name="Baker S.E."/>
            <person name="Ciuffetti L.M."/>
            <person name="Grigoriev I.V."/>
            <person name="Zhong S."/>
            <person name="Turgeon B.G."/>
        </authorList>
    </citation>
    <scope>NUCLEOTIDE SEQUENCE [LARGE SCALE GENOMIC DNA]</scope>
    <source>
        <strain evidence="3">28A</strain>
    </source>
</reference>